<evidence type="ECO:0000259" key="3">
    <source>
        <dbReference type="Pfam" id="PF07883"/>
    </source>
</evidence>
<dbReference type="Gene3D" id="2.60.120.10">
    <property type="entry name" value="Jelly Rolls"/>
    <property type="match status" value="1"/>
</dbReference>
<protein>
    <recommendedName>
        <fullName evidence="3">Cupin type-2 domain-containing protein</fullName>
    </recommendedName>
</protein>
<dbReference type="AlphaFoldDB" id="A0A4D4JFG7"/>
<proteinExistence type="predicted"/>
<dbReference type="RefSeq" id="WP_137816123.1">
    <property type="nucleotide sequence ID" value="NZ_BJFL01000035.1"/>
</dbReference>
<keyword evidence="2" id="KW-0732">Signal</keyword>
<feature type="chain" id="PRO_5038886134" description="Cupin type-2 domain-containing protein" evidence="2">
    <location>
        <begin position="27"/>
        <end position="158"/>
    </location>
</feature>
<dbReference type="Pfam" id="PF07883">
    <property type="entry name" value="Cupin_2"/>
    <property type="match status" value="1"/>
</dbReference>
<dbReference type="EMBL" id="BJFL01000035">
    <property type="protein sequence ID" value="GDY33146.1"/>
    <property type="molecule type" value="Genomic_DNA"/>
</dbReference>
<evidence type="ECO:0000313" key="5">
    <source>
        <dbReference type="Proteomes" id="UP000298860"/>
    </source>
</evidence>
<organism evidence="4 5">
    <name type="scientific">Gandjariella thermophila</name>
    <dbReference type="NCBI Taxonomy" id="1931992"/>
    <lineage>
        <taxon>Bacteria</taxon>
        <taxon>Bacillati</taxon>
        <taxon>Actinomycetota</taxon>
        <taxon>Actinomycetes</taxon>
        <taxon>Pseudonocardiales</taxon>
        <taxon>Pseudonocardiaceae</taxon>
        <taxon>Gandjariella</taxon>
    </lineage>
</organism>
<reference evidence="5" key="1">
    <citation type="submission" date="2019-04" db="EMBL/GenBank/DDBJ databases">
        <title>Draft genome sequence of Pseudonocardiaceae bacterium SL3-2-4.</title>
        <authorList>
            <person name="Ningsih F."/>
            <person name="Yokota A."/>
            <person name="Sakai Y."/>
            <person name="Nanatani K."/>
            <person name="Yabe S."/>
            <person name="Oetari A."/>
            <person name="Sjamsuridzal W."/>
        </authorList>
    </citation>
    <scope>NUCLEOTIDE SEQUENCE [LARGE SCALE GENOMIC DNA]</scope>
    <source>
        <strain evidence="5">SL3-2-4</strain>
    </source>
</reference>
<dbReference type="SUPFAM" id="SSF51182">
    <property type="entry name" value="RmlC-like cupins"/>
    <property type="match status" value="1"/>
</dbReference>
<feature type="domain" description="Cupin type-2" evidence="3">
    <location>
        <begin position="66"/>
        <end position="135"/>
    </location>
</feature>
<comment type="caution">
    <text evidence="4">The sequence shown here is derived from an EMBL/GenBank/DDBJ whole genome shotgun (WGS) entry which is preliminary data.</text>
</comment>
<dbReference type="InterPro" id="IPR011051">
    <property type="entry name" value="RmlC_Cupin_sf"/>
</dbReference>
<gene>
    <name evidence="4" type="ORF">GTS_47790</name>
</gene>
<dbReference type="OrthoDB" id="129561at2"/>
<feature type="signal peptide" evidence="2">
    <location>
        <begin position="1"/>
        <end position="26"/>
    </location>
</feature>
<dbReference type="InterPro" id="IPR013096">
    <property type="entry name" value="Cupin_2"/>
</dbReference>
<keyword evidence="5" id="KW-1185">Reference proteome</keyword>
<evidence type="ECO:0000256" key="1">
    <source>
        <dbReference type="SAM" id="MobiDB-lite"/>
    </source>
</evidence>
<dbReference type="InterPro" id="IPR014710">
    <property type="entry name" value="RmlC-like_jellyroll"/>
</dbReference>
<sequence>MSSLRKIFVAVLSGATILSLSGVGQAEPAGRAPKPPVSSETLAQGTTSAPFTITAETDRTMWYRRAVLRPGATTGWHYHVGEEIAVVKSGVLTRFDATCTAKVYRAGDALVEPVGPDTVHIGANLGTEPVELYVVDVLPTDATAPTVPVPDPGCPLPR</sequence>
<evidence type="ECO:0000313" key="4">
    <source>
        <dbReference type="EMBL" id="GDY33146.1"/>
    </source>
</evidence>
<feature type="region of interest" description="Disordered" evidence="1">
    <location>
        <begin position="24"/>
        <end position="44"/>
    </location>
</feature>
<evidence type="ECO:0000256" key="2">
    <source>
        <dbReference type="SAM" id="SignalP"/>
    </source>
</evidence>
<dbReference type="Proteomes" id="UP000298860">
    <property type="component" value="Unassembled WGS sequence"/>
</dbReference>
<name>A0A4D4JFG7_9PSEU</name>
<accession>A0A4D4JFG7</accession>